<proteinExistence type="predicted"/>
<evidence type="ECO:0000313" key="1">
    <source>
        <dbReference type="EMBL" id="KAJ4707800.1"/>
    </source>
</evidence>
<accession>A0ACC1X9D0</accession>
<dbReference type="Proteomes" id="UP001164539">
    <property type="component" value="Chromosome 10"/>
</dbReference>
<evidence type="ECO:0000313" key="2">
    <source>
        <dbReference type="Proteomes" id="UP001164539"/>
    </source>
</evidence>
<reference evidence="1 2" key="1">
    <citation type="journal article" date="2023" name="Science">
        <title>Complex scaffold remodeling in plant triterpene biosynthesis.</title>
        <authorList>
            <person name="De La Pena R."/>
            <person name="Hodgson H."/>
            <person name="Liu J.C."/>
            <person name="Stephenson M.J."/>
            <person name="Martin A.C."/>
            <person name="Owen C."/>
            <person name="Harkess A."/>
            <person name="Leebens-Mack J."/>
            <person name="Jimenez L.E."/>
            <person name="Osbourn A."/>
            <person name="Sattely E.S."/>
        </authorList>
    </citation>
    <scope>NUCLEOTIDE SEQUENCE [LARGE SCALE GENOMIC DNA]</scope>
    <source>
        <strain evidence="2">cv. JPN11</strain>
        <tissue evidence="1">Leaf</tissue>
    </source>
</reference>
<name>A0ACC1X9D0_MELAZ</name>
<organism evidence="1 2">
    <name type="scientific">Melia azedarach</name>
    <name type="common">Chinaberry tree</name>
    <dbReference type="NCBI Taxonomy" id="155640"/>
    <lineage>
        <taxon>Eukaryota</taxon>
        <taxon>Viridiplantae</taxon>
        <taxon>Streptophyta</taxon>
        <taxon>Embryophyta</taxon>
        <taxon>Tracheophyta</taxon>
        <taxon>Spermatophyta</taxon>
        <taxon>Magnoliopsida</taxon>
        <taxon>eudicotyledons</taxon>
        <taxon>Gunneridae</taxon>
        <taxon>Pentapetalae</taxon>
        <taxon>rosids</taxon>
        <taxon>malvids</taxon>
        <taxon>Sapindales</taxon>
        <taxon>Meliaceae</taxon>
        <taxon>Melia</taxon>
    </lineage>
</organism>
<protein>
    <submittedName>
        <fullName evidence="1">CHD3-type chromatin-remodeling factor PICKLE</fullName>
    </submittedName>
</protein>
<gene>
    <name evidence="1" type="ORF">OWV82_017861</name>
</gene>
<dbReference type="EMBL" id="CM051403">
    <property type="protein sequence ID" value="KAJ4707800.1"/>
    <property type="molecule type" value="Genomic_DNA"/>
</dbReference>
<comment type="caution">
    <text evidence="1">The sequence shown here is derived from an EMBL/GenBank/DDBJ whole genome shotgun (WGS) entry which is preliminary data.</text>
</comment>
<sequence length="1373" mass="157284">MSSLVERLRVRSDRKPVYHLDESDDDADFVQGKPGTTEEKFERIVRTDGKADACQACGETPPSSNWRCPECVSPLSDIEKILDCEVRPTVAGDNDVSKLGSKQIFVKQYLVKWKGLSYLHCTWVPEKEFVKAFKSNPRLRTKLNNFQRQWSSNNNAEEDYVAIRPEWTTVDRILACRGDDDEKEYLVKYKELSYDECYWEFESDISAFQPEIERFNKIQSRSSKLSSNKQKSSPRDVTDSMKKSKEFQQYEHSPEFLSGGSLHPYQLEGLNFLRFSWSKQTHVILADEMGLGKTIQSIAFLASLFEEGISPHLVVAPLSTLRNWEREFATWAPQMNVVMYVGTAQGRAVIREYEFYFPKNHKKIKKKKSGQVVSESKQDRIKFDVLLTSYEMINLDTASLKPIKWECMIVDEGHRLKNKDSKLFSSLKQYSSRHRVLLTGTPLQNNLDELFMLMHFLDAGKFGSLEEFQEEFKDINQEEQILRLHKMLAPHLLRRVKKDVMKELPPKKELILRVELSSKQKEYYKAILTRNYQILTRRGGAQISLINVVMELRKLCCHPYMLEGVEPDIEDAIESFKQLLESSGKLQLLDKMMVKLREQGHRVLIYSQFQHMLDLLEDYLSYKKWQYERIDGKVGGAERQIRIDRFNAKNSSRFCFLLSTRAGGLGINLATADTVIIYDSDWNPHADLQAMARAHRLGQTNKVMIFRLITRGTIEERMMQMTKKKMVLEHLVVGRLKAQNINQEELDDIIRYGSKELFADENDEARKSRQIHYDDAAIDRLLDREQVGDEDASLDDEEEDGFLKAFKVANFEYIDEVEAVAEEEAQKSAMENKSSTTNSEKSNYWEELLKDRYEVHKVEEFKALGKGKRSRKQMVSVEEDDLAGLEDVSSEGEDDNYEADLTDGDTASAGTQSAVRRPYKKRSRVDSSEPIPLMEGEGRSFRVLGFSQNQRAAFVQILMRFGVGDFDWKEFTPRLKQKSFEEIRDYGTLFLSHIAEDITDSPTFSDGVPKEGLRIQDVLVRIAVLLLIRDKVKALSEKPGSPLFTEDIVLRYPGLRGGKFWKEEHDLLLLRAVLKHGYGRWQAIVDDKDLRVQEVICQELNLPFINLPVPGASSQASNGANSTNAEAVGNQMQGNNSGNDSAAAGAQGTTDAANQAQLYQDSSILYHFRDMQRRQVEFIKKRVLLLEKGLNAEYQKEYYGEDMKSNEIPSEEPESERKTTDRPSSSVVEMDAQMVDQLPQIETISPEEISAVAYDGDSDRLELVRLYNEMCKVLDENVHEAVKTSITSQPASVQLRANLNLETISEDINRILSQQQNPPLEQPVPSADKQSQPENQNTIAEPSSPQTEQDTHVPDAVVETETKNTTESEATER</sequence>
<keyword evidence="2" id="KW-1185">Reference proteome</keyword>